<dbReference type="Proteomes" id="UP001596417">
    <property type="component" value="Unassembled WGS sequence"/>
</dbReference>
<gene>
    <name evidence="1" type="ORF">ACFQL7_02815</name>
</gene>
<dbReference type="Pfam" id="PF10604">
    <property type="entry name" value="Polyketide_cyc2"/>
    <property type="match status" value="1"/>
</dbReference>
<proteinExistence type="predicted"/>
<dbReference type="EMBL" id="JBHTAX010000001">
    <property type="protein sequence ID" value="MFC7188881.1"/>
    <property type="molecule type" value="Genomic_DNA"/>
</dbReference>
<name>A0ABD5YNV5_9EURY</name>
<dbReference type="InterPro" id="IPR019587">
    <property type="entry name" value="Polyketide_cyclase/dehydratase"/>
</dbReference>
<organism evidence="1 2">
    <name type="scientific">Halocatena marina</name>
    <dbReference type="NCBI Taxonomy" id="2934937"/>
    <lineage>
        <taxon>Archaea</taxon>
        <taxon>Methanobacteriati</taxon>
        <taxon>Methanobacteriota</taxon>
        <taxon>Stenosarchaea group</taxon>
        <taxon>Halobacteria</taxon>
        <taxon>Halobacteriales</taxon>
        <taxon>Natronomonadaceae</taxon>
        <taxon>Halocatena</taxon>
    </lineage>
</organism>
<protein>
    <submittedName>
        <fullName evidence="1">SRPBCC family protein</fullName>
    </submittedName>
</protein>
<evidence type="ECO:0000313" key="1">
    <source>
        <dbReference type="EMBL" id="MFC7188881.1"/>
    </source>
</evidence>
<dbReference type="AlphaFoldDB" id="A0ABD5YNV5"/>
<evidence type="ECO:0000313" key="2">
    <source>
        <dbReference type="Proteomes" id="UP001596417"/>
    </source>
</evidence>
<dbReference type="SUPFAM" id="SSF55961">
    <property type="entry name" value="Bet v1-like"/>
    <property type="match status" value="1"/>
</dbReference>
<sequence length="176" mass="19943">MTLGVQRTPDGYRVEVSRYIDAPREVLWDLLTDTTRWPDWGPSVEEVVYPDRYIRRGERGRVRVSDGLGGVWVPFQITSCADYRWTWSVSPPTLGLGAFDLAPRVPATGHRVERTPPYVERECDPSRTRHQSTQSATDSSRIVFEIPPLAAGYAIICERALIKLDRIAARETVGEK</sequence>
<dbReference type="RefSeq" id="WP_264555243.1">
    <property type="nucleotide sequence ID" value="NZ_CP109979.1"/>
</dbReference>
<accession>A0ABD5YNV5</accession>
<comment type="caution">
    <text evidence="1">The sequence shown here is derived from an EMBL/GenBank/DDBJ whole genome shotgun (WGS) entry which is preliminary data.</text>
</comment>
<keyword evidence="2" id="KW-1185">Reference proteome</keyword>
<dbReference type="InterPro" id="IPR023393">
    <property type="entry name" value="START-like_dom_sf"/>
</dbReference>
<dbReference type="GeneID" id="76198445"/>
<reference evidence="1 2" key="1">
    <citation type="journal article" date="2019" name="Int. J. Syst. Evol. Microbiol.">
        <title>The Global Catalogue of Microorganisms (GCM) 10K type strain sequencing project: providing services to taxonomists for standard genome sequencing and annotation.</title>
        <authorList>
            <consortium name="The Broad Institute Genomics Platform"/>
            <consortium name="The Broad Institute Genome Sequencing Center for Infectious Disease"/>
            <person name="Wu L."/>
            <person name="Ma J."/>
        </authorList>
    </citation>
    <scope>NUCLEOTIDE SEQUENCE [LARGE SCALE GENOMIC DNA]</scope>
    <source>
        <strain evidence="1 2">RDMS1</strain>
    </source>
</reference>
<dbReference type="Gene3D" id="3.30.530.20">
    <property type="match status" value="1"/>
</dbReference>